<dbReference type="RefSeq" id="WP_088706115.1">
    <property type="nucleotide sequence ID" value="NZ_LSTO01000001.1"/>
</dbReference>
<keyword evidence="2" id="KW-1185">Reference proteome</keyword>
<proteinExistence type="predicted"/>
<evidence type="ECO:0000313" key="1">
    <source>
        <dbReference type="EMBL" id="OWW19198.1"/>
    </source>
</evidence>
<dbReference type="AlphaFoldDB" id="A0A254THP1"/>
<reference evidence="1 2" key="1">
    <citation type="submission" date="2016-02" db="EMBL/GenBank/DDBJ databases">
        <authorList>
            <person name="Wen L."/>
            <person name="He K."/>
            <person name="Yang H."/>
        </authorList>
    </citation>
    <scope>NUCLEOTIDE SEQUENCE [LARGE SCALE GENOMIC DNA]</scope>
    <source>
        <strain evidence="1 2">TSA40</strain>
    </source>
</reference>
<comment type="caution">
    <text evidence="1">The sequence shown here is derived from an EMBL/GenBank/DDBJ whole genome shotgun (WGS) entry which is preliminary data.</text>
</comment>
<protein>
    <submittedName>
        <fullName evidence="1">Uncharacterized protein</fullName>
    </submittedName>
</protein>
<dbReference type="Proteomes" id="UP000197535">
    <property type="component" value="Unassembled WGS sequence"/>
</dbReference>
<dbReference type="EMBL" id="LSTO01000001">
    <property type="protein sequence ID" value="OWW19198.1"/>
    <property type="molecule type" value="Genomic_DNA"/>
</dbReference>
<gene>
    <name evidence="1" type="ORF">AYR66_06485</name>
</gene>
<organism evidence="1 2">
    <name type="scientific">Noviherbaspirillum denitrificans</name>
    <dbReference type="NCBI Taxonomy" id="1968433"/>
    <lineage>
        <taxon>Bacteria</taxon>
        <taxon>Pseudomonadati</taxon>
        <taxon>Pseudomonadota</taxon>
        <taxon>Betaproteobacteria</taxon>
        <taxon>Burkholderiales</taxon>
        <taxon>Oxalobacteraceae</taxon>
        <taxon>Noviherbaspirillum</taxon>
    </lineage>
</organism>
<accession>A0A254THP1</accession>
<name>A0A254THP1_9BURK</name>
<sequence length="250" mass="28374">MTETRCYSLEQIDLIISETRLDLSSERKNLLAKHLEEHARVFLVEQRWQESAASPSDVEKQLDLIQRAATALLNVIPDETETLPVKREARLRLQSTAGSSDNLRSALTVVQALKGWAEDARNREHVKVQLQQRRDQRKEGIEDFVHEGDEVQRPRHSGDIALNSFLEQLVVLFEAVFERQAATSTTTDGRPDGPTIRFARACLRTLRENVLNADPGCDASIRDNLDLSPDALRNRIRTILNKRKGMVKST</sequence>
<evidence type="ECO:0000313" key="2">
    <source>
        <dbReference type="Proteomes" id="UP000197535"/>
    </source>
</evidence>